<protein>
    <submittedName>
        <fullName evidence="1">Uncharacterized protein</fullName>
    </submittedName>
</protein>
<evidence type="ECO:0000313" key="2">
    <source>
        <dbReference type="Proteomes" id="UP000076394"/>
    </source>
</evidence>
<dbReference type="PATRIC" id="fig|61435.8.peg.1454"/>
<dbReference type="EMBL" id="CP011127">
    <property type="protein sequence ID" value="AMU87287.1"/>
    <property type="molecule type" value="Genomic_DNA"/>
</dbReference>
<name>A0A142VD95_9CHLR</name>
<reference evidence="1 2" key="1">
    <citation type="submission" date="2015-03" db="EMBL/GenBank/DDBJ databases">
        <title>Genomic characterization of Dehalococcoides mccartyi strain 11a5, an unusal plasmid-containing chloroethene dechlorinator.</title>
        <authorList>
            <person name="Zhao S."/>
            <person name="Ding C."/>
            <person name="He J."/>
        </authorList>
    </citation>
    <scope>NUCLEOTIDE SEQUENCE [LARGE SCALE GENOMIC DNA]</scope>
    <source>
        <strain evidence="1 2">11a5</strain>
    </source>
</reference>
<organism evidence="1 2">
    <name type="scientific">Dehalococcoides mccartyi</name>
    <dbReference type="NCBI Taxonomy" id="61435"/>
    <lineage>
        <taxon>Bacteria</taxon>
        <taxon>Bacillati</taxon>
        <taxon>Chloroflexota</taxon>
        <taxon>Dehalococcoidia</taxon>
        <taxon>Dehalococcoidales</taxon>
        <taxon>Dehalococcoidaceae</taxon>
        <taxon>Dehalococcoides</taxon>
    </lineage>
</organism>
<proteinExistence type="predicted"/>
<accession>A0A142VD95</accession>
<evidence type="ECO:0000313" key="1">
    <source>
        <dbReference type="EMBL" id="AMU87287.1"/>
    </source>
</evidence>
<sequence>MGAILCLWKCLFGFRVSIRIFWRLGLSVHLLFSVAGFKELSCCPAE</sequence>
<dbReference type="AlphaFoldDB" id="A0A142VD95"/>
<gene>
    <name evidence="1" type="ORF">Dm11a5_1461</name>
</gene>
<dbReference type="Proteomes" id="UP000076394">
    <property type="component" value="Chromosome"/>
</dbReference>